<dbReference type="Proteomes" id="UP000277212">
    <property type="component" value="Unassembled WGS sequence"/>
</dbReference>
<dbReference type="AlphaFoldDB" id="A0A3M2S7U2"/>
<evidence type="ECO:0008006" key="3">
    <source>
        <dbReference type="Google" id="ProtNLM"/>
    </source>
</evidence>
<organism evidence="1 2">
    <name type="scientific">Fusarium kuroshium</name>
    <dbReference type="NCBI Taxonomy" id="2010991"/>
    <lineage>
        <taxon>Eukaryota</taxon>
        <taxon>Fungi</taxon>
        <taxon>Dikarya</taxon>
        <taxon>Ascomycota</taxon>
        <taxon>Pezizomycotina</taxon>
        <taxon>Sordariomycetes</taxon>
        <taxon>Hypocreomycetidae</taxon>
        <taxon>Hypocreales</taxon>
        <taxon>Nectriaceae</taxon>
        <taxon>Fusarium</taxon>
        <taxon>Fusarium solani species complex</taxon>
    </lineage>
</organism>
<sequence>MDQAAYPGDDMIPDAEMVYDQTRTINASAADIFPWILQLGKGRGGWYLTSLWERMLPKSWIASRLINPAFQQLKTGDRVPDYGTKDDYFDVISIDPPRSLVYESLRFGTKFTWAILLYETEFVTGVSTVVHLRFRGKIASTGLKLRVIVWVGGILDHITTAPMLAGLAERVERHRIG</sequence>
<accession>A0A3M2S7U2</accession>
<gene>
    <name evidence="1" type="ORF">CDV36_006672</name>
</gene>
<comment type="caution">
    <text evidence="1">The sequence shown here is derived from an EMBL/GenBank/DDBJ whole genome shotgun (WGS) entry which is preliminary data.</text>
</comment>
<dbReference type="EMBL" id="NKUJ01000103">
    <property type="protein sequence ID" value="RMJ13644.1"/>
    <property type="molecule type" value="Genomic_DNA"/>
</dbReference>
<evidence type="ECO:0000313" key="2">
    <source>
        <dbReference type="Proteomes" id="UP000277212"/>
    </source>
</evidence>
<keyword evidence="2" id="KW-1185">Reference proteome</keyword>
<dbReference type="OrthoDB" id="4151284at2759"/>
<protein>
    <recommendedName>
        <fullName evidence="3">DUF2867 domain-containing protein</fullName>
    </recommendedName>
</protein>
<reference evidence="1 2" key="1">
    <citation type="submission" date="2017-06" db="EMBL/GenBank/DDBJ databases">
        <title>Comparative genomic analysis of Ambrosia Fusariam Clade fungi.</title>
        <authorList>
            <person name="Stajich J.E."/>
            <person name="Carrillo J."/>
            <person name="Kijimoto T."/>
            <person name="Eskalen A."/>
            <person name="O'Donnell K."/>
            <person name="Kasson M."/>
        </authorList>
    </citation>
    <scope>NUCLEOTIDE SEQUENCE [LARGE SCALE GENOMIC DNA]</scope>
    <source>
        <strain evidence="1">UCR3666</strain>
    </source>
</reference>
<proteinExistence type="predicted"/>
<name>A0A3M2S7U2_9HYPO</name>
<evidence type="ECO:0000313" key="1">
    <source>
        <dbReference type="EMBL" id="RMJ13644.1"/>
    </source>
</evidence>